<accession>A0A853ZME0</accession>
<dbReference type="GO" id="GO:0005886">
    <property type="term" value="C:plasma membrane"/>
    <property type="evidence" value="ECO:0007669"/>
    <property type="project" value="UniProtKB-SubCell"/>
</dbReference>
<dbReference type="PANTHER" id="PTHR43297">
    <property type="entry name" value="OLIGOPEPTIDE TRANSPORT ATP-BINDING PROTEIN APPD"/>
    <property type="match status" value="1"/>
</dbReference>
<keyword evidence="5" id="KW-0547">Nucleotide-binding</keyword>
<dbReference type="SUPFAM" id="SSF52540">
    <property type="entry name" value="P-loop containing nucleoside triphosphate hydrolases"/>
    <property type="match status" value="1"/>
</dbReference>
<evidence type="ECO:0000256" key="1">
    <source>
        <dbReference type="ARBA" id="ARBA00004417"/>
    </source>
</evidence>
<evidence type="ECO:0000256" key="9">
    <source>
        <dbReference type="ARBA" id="ARBA00047356"/>
    </source>
</evidence>
<evidence type="ECO:0000256" key="6">
    <source>
        <dbReference type="ARBA" id="ARBA00022840"/>
    </source>
</evidence>
<dbReference type="Pfam" id="PF00005">
    <property type="entry name" value="ABC_tran"/>
    <property type="match status" value="1"/>
</dbReference>
<reference evidence="13 14" key="1">
    <citation type="submission" date="2016-11" db="EMBL/GenBank/DDBJ databases">
        <title>Draft genome of Pseudomonas versuta A4R1.12.</title>
        <authorList>
            <person name="See-Too W.-S."/>
        </authorList>
    </citation>
    <scope>NUCLEOTIDE SEQUENCE [LARGE SCALE GENOMIC DNA]</scope>
    <source>
        <strain evidence="13 14">A4R1.12</strain>
    </source>
</reference>
<dbReference type="InterPro" id="IPR003593">
    <property type="entry name" value="AAA+_ATPase"/>
</dbReference>
<keyword evidence="3" id="KW-0813">Transport</keyword>
<comment type="caution">
    <text evidence="13">The sequence shown here is derived from an EMBL/GenBank/DDBJ whole genome shotgun (WGS) entry which is preliminary data.</text>
</comment>
<evidence type="ECO:0000256" key="11">
    <source>
        <dbReference type="ARBA" id="ARBA00065473"/>
    </source>
</evidence>
<evidence type="ECO:0000313" key="14">
    <source>
        <dbReference type="Proteomes" id="UP000185990"/>
    </source>
</evidence>
<dbReference type="RefSeq" id="WP_073510242.1">
    <property type="nucleotide sequence ID" value="NZ_MPJD01000032.1"/>
</dbReference>
<name>A0A853ZME0_9PSED</name>
<evidence type="ECO:0000256" key="3">
    <source>
        <dbReference type="ARBA" id="ARBA00022448"/>
    </source>
</evidence>
<dbReference type="NCBIfam" id="TIGR01727">
    <property type="entry name" value="oligo_HPY"/>
    <property type="match status" value="1"/>
</dbReference>
<evidence type="ECO:0000256" key="2">
    <source>
        <dbReference type="ARBA" id="ARBA00005417"/>
    </source>
</evidence>
<evidence type="ECO:0000256" key="10">
    <source>
        <dbReference type="ARBA" id="ARBA00058018"/>
    </source>
</evidence>
<dbReference type="InterPro" id="IPR027417">
    <property type="entry name" value="P-loop_NTPase"/>
</dbReference>
<dbReference type="PROSITE" id="PS50893">
    <property type="entry name" value="ABC_TRANSPORTER_2"/>
    <property type="match status" value="1"/>
</dbReference>
<sequence>MNALQTAVLPATLEVRGLSTSFHTRDGILPAVREVSLRLQPGRILGLVGESGSGKSVTGFSIMGLVDAPGRISAGEILFQGRDLTRLSARELRHLQGNRIAMIFQDPMMTLNPVLRIDTQMIEAVQAHNPMNRRQARQHASDTLAAMGIASPEERLRAYPHQLSGGMRQRVAIAIALLHRPDLIIADEPTTALDVTIQTQILGEVQKLVREQGTALIWITHDLSVVAGLADEVAVMYAGRIVEQGSVDAVLDRPLHPYTQGLIDSLPSRNQRGQRLRQIPGMAPDLLSMPAGCAFAERCSRASSACAVQPPAVAIEPGRSLRCFHPAVVQPGVAHGQ</sequence>
<comment type="subcellular location">
    <subcellularLocation>
        <location evidence="1">Cell inner membrane</location>
        <topology evidence="1">Peripheral membrane protein</topology>
    </subcellularLocation>
</comment>
<dbReference type="Proteomes" id="UP000185990">
    <property type="component" value="Unassembled WGS sequence"/>
</dbReference>
<dbReference type="Gene3D" id="3.40.50.300">
    <property type="entry name" value="P-loop containing nucleotide triphosphate hydrolases"/>
    <property type="match status" value="1"/>
</dbReference>
<keyword evidence="4" id="KW-1003">Cell membrane</keyword>
<dbReference type="SMART" id="SM00382">
    <property type="entry name" value="AAA"/>
    <property type="match status" value="1"/>
</dbReference>
<comment type="similarity">
    <text evidence="2">Belongs to the ABC transporter superfamily.</text>
</comment>
<dbReference type="FunFam" id="3.40.50.300:FF:000016">
    <property type="entry name" value="Oligopeptide ABC transporter ATP-binding component"/>
    <property type="match status" value="1"/>
</dbReference>
<dbReference type="InterPro" id="IPR050388">
    <property type="entry name" value="ABC_Ni/Peptide_Import"/>
</dbReference>
<evidence type="ECO:0000256" key="7">
    <source>
        <dbReference type="ARBA" id="ARBA00023136"/>
    </source>
</evidence>
<protein>
    <recommendedName>
        <fullName evidence="8">ABC-type dipeptide transporter</fullName>
        <ecNumber evidence="8">7.4.2.9</ecNumber>
    </recommendedName>
</protein>
<dbReference type="EC" id="7.4.2.9" evidence="8"/>
<dbReference type="PROSITE" id="PS00211">
    <property type="entry name" value="ABC_TRANSPORTER_1"/>
    <property type="match status" value="1"/>
</dbReference>
<dbReference type="PANTHER" id="PTHR43297:SF2">
    <property type="entry name" value="DIPEPTIDE TRANSPORT ATP-BINDING PROTEIN DPPD"/>
    <property type="match status" value="1"/>
</dbReference>
<evidence type="ECO:0000313" key="13">
    <source>
        <dbReference type="EMBL" id="OKA19355.1"/>
    </source>
</evidence>
<gene>
    <name evidence="13" type="ORF">BOH74_18405</name>
</gene>
<evidence type="ECO:0000256" key="5">
    <source>
        <dbReference type="ARBA" id="ARBA00022741"/>
    </source>
</evidence>
<dbReference type="AlphaFoldDB" id="A0A853ZME0"/>
<keyword evidence="6 13" id="KW-0067">ATP-binding</keyword>
<dbReference type="CDD" id="cd03257">
    <property type="entry name" value="ABC_NikE_OppD_transporters"/>
    <property type="match status" value="1"/>
</dbReference>
<evidence type="ECO:0000259" key="12">
    <source>
        <dbReference type="PROSITE" id="PS50893"/>
    </source>
</evidence>
<keyword evidence="7" id="KW-0472">Membrane</keyword>
<feature type="domain" description="ABC transporter" evidence="12">
    <location>
        <begin position="13"/>
        <end position="263"/>
    </location>
</feature>
<dbReference type="EMBL" id="MPJD01000032">
    <property type="protein sequence ID" value="OKA19355.1"/>
    <property type="molecule type" value="Genomic_DNA"/>
</dbReference>
<dbReference type="InterPro" id="IPR013563">
    <property type="entry name" value="Oligopep_ABC_C"/>
</dbReference>
<dbReference type="GO" id="GO:0016887">
    <property type="term" value="F:ATP hydrolysis activity"/>
    <property type="evidence" value="ECO:0007669"/>
    <property type="project" value="InterPro"/>
</dbReference>
<dbReference type="InterPro" id="IPR003439">
    <property type="entry name" value="ABC_transporter-like_ATP-bd"/>
</dbReference>
<proteinExistence type="inferred from homology"/>
<comment type="subunit">
    <text evidence="11">The complex is composed of two ATP-binding proteins (DppD and DppF), two transmembrane proteins (DppB and DppC) and a solute-binding protein (DppA1-A5). Five orthologous SBPs (DppA1-A5) are present in P.aeruginosa, which increases the substrate specificity of the DppBCDF transporter.</text>
</comment>
<dbReference type="InterPro" id="IPR017871">
    <property type="entry name" value="ABC_transporter-like_CS"/>
</dbReference>
<organism evidence="13 14">
    <name type="scientific">Pseudomonas versuta</name>
    <dbReference type="NCBI Taxonomy" id="1788301"/>
    <lineage>
        <taxon>Bacteria</taxon>
        <taxon>Pseudomonadati</taxon>
        <taxon>Pseudomonadota</taxon>
        <taxon>Gammaproteobacteria</taxon>
        <taxon>Pseudomonadales</taxon>
        <taxon>Pseudomonadaceae</taxon>
        <taxon>Pseudomonas</taxon>
    </lineage>
</organism>
<dbReference type="Pfam" id="PF08352">
    <property type="entry name" value="oligo_HPY"/>
    <property type="match status" value="1"/>
</dbReference>
<dbReference type="GO" id="GO:0055085">
    <property type="term" value="P:transmembrane transport"/>
    <property type="evidence" value="ECO:0007669"/>
    <property type="project" value="UniProtKB-ARBA"/>
</dbReference>
<dbReference type="GO" id="GO:0015833">
    <property type="term" value="P:peptide transport"/>
    <property type="evidence" value="ECO:0007669"/>
    <property type="project" value="InterPro"/>
</dbReference>
<evidence type="ECO:0000256" key="8">
    <source>
        <dbReference type="ARBA" id="ARBA00038852"/>
    </source>
</evidence>
<comment type="catalytic activity">
    <reaction evidence="9">
        <text>a dipeptide(out) + ATP + H2O = a dipeptide(in) + ADP + phosphate + H(+)</text>
        <dbReference type="Rhea" id="RHEA:23120"/>
        <dbReference type="ChEBI" id="CHEBI:15377"/>
        <dbReference type="ChEBI" id="CHEBI:15378"/>
        <dbReference type="ChEBI" id="CHEBI:30616"/>
        <dbReference type="ChEBI" id="CHEBI:43474"/>
        <dbReference type="ChEBI" id="CHEBI:90799"/>
        <dbReference type="ChEBI" id="CHEBI:456216"/>
        <dbReference type="EC" id="7.4.2.9"/>
    </reaction>
</comment>
<dbReference type="GO" id="GO:0005524">
    <property type="term" value="F:ATP binding"/>
    <property type="evidence" value="ECO:0007669"/>
    <property type="project" value="UniProtKB-KW"/>
</dbReference>
<evidence type="ECO:0000256" key="4">
    <source>
        <dbReference type="ARBA" id="ARBA00022475"/>
    </source>
</evidence>
<comment type="function">
    <text evidence="10">Part of the ABC transporter DppABCDF involved in the uptake of various di/tripeptides. Is also involved in the uptake of phaseolotoxin, a toxic tripeptide inhibiting the enzyme ornithine carbamoyltransferase. Responsible for energy coupling to the transport system.</text>
</comment>